<dbReference type="InterPro" id="IPR010581">
    <property type="entry name" value="DUF1152"/>
</dbReference>
<evidence type="ECO:0000313" key="2">
    <source>
        <dbReference type="Proteomes" id="UP000664277"/>
    </source>
</evidence>
<dbReference type="Pfam" id="PF06626">
    <property type="entry name" value="DUF1152"/>
    <property type="match status" value="1"/>
</dbReference>
<evidence type="ECO:0000313" key="1">
    <source>
        <dbReference type="EMBL" id="MBN8662042.1"/>
    </source>
</evidence>
<sequence length="313" mass="35071">MLEPPFIKEISDAKSVLIVGAGGGFDVFAGLPLYFALRASGVRVHLANLSFSFRHGPLLGRELSKNVVGVTASSRGNEYYFPEGYLAQWLSRKRMDETIYCIRPTAVQDVVASYELLHKELQYDMMVLVDGGVDSLMSGDESRIGTPLEDMISLSAALQLPVKKQILCLGYGAETDVCHLYALETISRLIKSGAFLGGLMLSPEMPEMKMFREATEFVFFEMRGYESVICSSIISAMEGYFGDHHRTRRTIGSELWINPLMLLYLAFDVAKVAENVLYFDSLASCRTIEEVRKVIMEFRAKTPIRQLPSFPIR</sequence>
<dbReference type="Proteomes" id="UP000664277">
    <property type="component" value="Unassembled WGS sequence"/>
</dbReference>
<comment type="caution">
    <text evidence="1">The sequence shown here is derived from an EMBL/GenBank/DDBJ whole genome shotgun (WGS) entry which is preliminary data.</text>
</comment>
<gene>
    <name evidence="1" type="ORF">J0M35_16870</name>
</gene>
<name>A0A8J7PPQ3_9BACT</name>
<reference evidence="1" key="1">
    <citation type="submission" date="2021-02" db="EMBL/GenBank/DDBJ databases">
        <title>Genome-Resolved Metagenomics of a Microbial Community Performing Photosynthetic Biological Nutrient Removal.</title>
        <authorList>
            <person name="Mcdaniel E.A."/>
        </authorList>
    </citation>
    <scope>NUCLEOTIDE SEQUENCE</scope>
    <source>
        <strain evidence="1">UWPOB_OBS1</strain>
    </source>
</reference>
<protein>
    <submittedName>
        <fullName evidence="1">DUF1152 domain-containing protein</fullName>
    </submittedName>
</protein>
<accession>A0A8J7PPQ3</accession>
<organism evidence="1 2">
    <name type="scientific">Candidatus Obscuribacter phosphatis</name>
    <dbReference type="NCBI Taxonomy" id="1906157"/>
    <lineage>
        <taxon>Bacteria</taxon>
        <taxon>Bacillati</taxon>
        <taxon>Candidatus Melainabacteria</taxon>
        <taxon>Candidatus Obscuribacterales</taxon>
        <taxon>Candidatus Obscuribacteraceae</taxon>
        <taxon>Candidatus Obscuribacter</taxon>
    </lineage>
</organism>
<proteinExistence type="predicted"/>
<dbReference type="AlphaFoldDB" id="A0A8J7PPQ3"/>
<dbReference type="EMBL" id="JAFLCK010000029">
    <property type="protein sequence ID" value="MBN8662042.1"/>
    <property type="molecule type" value="Genomic_DNA"/>
</dbReference>